<protein>
    <submittedName>
        <fullName evidence="2">Nuclear transport factor 2 family protein</fullName>
    </submittedName>
</protein>
<evidence type="ECO:0000313" key="3">
    <source>
        <dbReference type="Proteomes" id="UP000832041"/>
    </source>
</evidence>
<dbReference type="Gene3D" id="3.10.450.50">
    <property type="match status" value="1"/>
</dbReference>
<dbReference type="InterPro" id="IPR032710">
    <property type="entry name" value="NTF2-like_dom_sf"/>
</dbReference>
<sequence length="149" mass="16203">MASCTSADQTEIRDLTARFTDAVNRRAPQELAALFTERGEWHVPGVPAATGREAIAAVLATLLDGFPHLIQLTHSGHVDVSGDTATATWYITESGADASGNGFGFTGVYTDDLVRTADGWRFARRSFAFLQRTRPEAKTRWYPHPHAAG</sequence>
<dbReference type="InterPro" id="IPR037401">
    <property type="entry name" value="SnoaL-like"/>
</dbReference>
<reference evidence="2 3" key="1">
    <citation type="submission" date="2020-04" db="EMBL/GenBank/DDBJ databases">
        <title>Thermobifida alba genome sequencing and assembly.</title>
        <authorList>
            <person name="Luzics S."/>
            <person name="Horvath B."/>
            <person name="Nagy I."/>
            <person name="Toth A."/>
            <person name="Nagy I."/>
            <person name="Kukolya J."/>
        </authorList>
    </citation>
    <scope>NUCLEOTIDE SEQUENCE [LARGE SCALE GENOMIC DNA]</scope>
    <source>
        <strain evidence="2 3">DSM 43795</strain>
    </source>
</reference>
<evidence type="ECO:0000259" key="1">
    <source>
        <dbReference type="Pfam" id="PF13577"/>
    </source>
</evidence>
<dbReference type="NCBIfam" id="TIGR02246">
    <property type="entry name" value="SgcJ/EcaC family oxidoreductase"/>
    <property type="match status" value="1"/>
</dbReference>
<feature type="domain" description="SnoaL-like" evidence="1">
    <location>
        <begin position="6"/>
        <end position="125"/>
    </location>
</feature>
<gene>
    <name evidence="2" type="ORF">FOF52_05345</name>
</gene>
<keyword evidence="3" id="KW-1185">Reference proteome</keyword>
<accession>A0ABY4L2C2</accession>
<proteinExistence type="predicted"/>
<dbReference type="CDD" id="cd00531">
    <property type="entry name" value="NTF2_like"/>
    <property type="match status" value="1"/>
</dbReference>
<dbReference type="Pfam" id="PF13577">
    <property type="entry name" value="SnoaL_4"/>
    <property type="match status" value="1"/>
</dbReference>
<dbReference type="Proteomes" id="UP000832041">
    <property type="component" value="Chromosome"/>
</dbReference>
<name>A0ABY4L2C2_THEAE</name>
<dbReference type="InterPro" id="IPR011944">
    <property type="entry name" value="Steroid_delta5-4_isomerase"/>
</dbReference>
<evidence type="ECO:0000313" key="2">
    <source>
        <dbReference type="EMBL" id="UPT20463.1"/>
    </source>
</evidence>
<organism evidence="2 3">
    <name type="scientific">Thermobifida alba</name>
    <name type="common">Thermomonospora alba</name>
    <dbReference type="NCBI Taxonomy" id="53522"/>
    <lineage>
        <taxon>Bacteria</taxon>
        <taxon>Bacillati</taxon>
        <taxon>Actinomycetota</taxon>
        <taxon>Actinomycetes</taxon>
        <taxon>Streptosporangiales</taxon>
        <taxon>Nocardiopsidaceae</taxon>
        <taxon>Thermobifida</taxon>
    </lineage>
</organism>
<dbReference type="RefSeq" id="WP_248592721.1">
    <property type="nucleotide sequence ID" value="NZ_BAABEB010000012.1"/>
</dbReference>
<dbReference type="EMBL" id="CP051627">
    <property type="protein sequence ID" value="UPT20463.1"/>
    <property type="molecule type" value="Genomic_DNA"/>
</dbReference>
<dbReference type="SUPFAM" id="SSF54427">
    <property type="entry name" value="NTF2-like"/>
    <property type="match status" value="1"/>
</dbReference>